<accession>A0A7J8S901</accession>
<dbReference type="PRINTS" id="PR00355">
    <property type="entry name" value="ADRENODOXIN"/>
</dbReference>
<dbReference type="GO" id="GO:0140647">
    <property type="term" value="P:P450-containing electron transport chain"/>
    <property type="evidence" value="ECO:0007669"/>
    <property type="project" value="InterPro"/>
</dbReference>
<keyword evidence="2" id="KW-0479">Metal-binding</keyword>
<name>A0A7J8S901_GOSDV</name>
<dbReference type="InterPro" id="IPR036010">
    <property type="entry name" value="2Fe-2S_ferredoxin-like_sf"/>
</dbReference>
<evidence type="ECO:0000313" key="6">
    <source>
        <dbReference type="Proteomes" id="UP000593561"/>
    </source>
</evidence>
<dbReference type="SUPFAM" id="SSF54292">
    <property type="entry name" value="2Fe-2S ferredoxin-like"/>
    <property type="match status" value="1"/>
</dbReference>
<comment type="caution">
    <text evidence="5">The sequence shown here is derived from an EMBL/GenBank/DDBJ whole genome shotgun (WGS) entry which is preliminary data.</text>
</comment>
<evidence type="ECO:0000256" key="4">
    <source>
        <dbReference type="ARBA" id="ARBA00023014"/>
    </source>
</evidence>
<evidence type="ECO:0000313" key="5">
    <source>
        <dbReference type="EMBL" id="MBA0622320.1"/>
    </source>
</evidence>
<dbReference type="PANTHER" id="PTHR23426">
    <property type="entry name" value="FERREDOXIN/ADRENODOXIN"/>
    <property type="match status" value="1"/>
</dbReference>
<dbReference type="GO" id="GO:0005739">
    <property type="term" value="C:mitochondrion"/>
    <property type="evidence" value="ECO:0007669"/>
    <property type="project" value="TreeGrafter"/>
</dbReference>
<reference evidence="5 6" key="1">
    <citation type="journal article" date="2019" name="Genome Biol. Evol.">
        <title>Insights into the evolution of the New World diploid cottons (Gossypium, subgenus Houzingenia) based on genome sequencing.</title>
        <authorList>
            <person name="Grover C.E."/>
            <person name="Arick M.A. 2nd"/>
            <person name="Thrash A."/>
            <person name="Conover J.L."/>
            <person name="Sanders W.S."/>
            <person name="Peterson D.G."/>
            <person name="Frelichowski J.E."/>
            <person name="Scheffler J.A."/>
            <person name="Scheffler B.E."/>
            <person name="Wendel J.F."/>
        </authorList>
    </citation>
    <scope>NUCLEOTIDE SEQUENCE [LARGE SCALE GENOMIC DNA]</scope>
    <source>
        <strain evidence="5">27</strain>
        <tissue evidence="5">Leaf</tissue>
    </source>
</reference>
<keyword evidence="3" id="KW-0408">Iron</keyword>
<dbReference type="EMBL" id="JABFAC010000009">
    <property type="protein sequence ID" value="MBA0622320.1"/>
    <property type="molecule type" value="Genomic_DNA"/>
</dbReference>
<dbReference type="GO" id="GO:0051537">
    <property type="term" value="F:2 iron, 2 sulfur cluster binding"/>
    <property type="evidence" value="ECO:0007669"/>
    <property type="project" value="UniProtKB-KW"/>
</dbReference>
<dbReference type="GO" id="GO:0046872">
    <property type="term" value="F:metal ion binding"/>
    <property type="evidence" value="ECO:0007669"/>
    <property type="project" value="UniProtKB-KW"/>
</dbReference>
<dbReference type="PANTHER" id="PTHR23426:SF34">
    <property type="entry name" value="ADRENODOXIN-LIKE PROTEIN 1, MITOCHONDRIAL-RELATED"/>
    <property type="match status" value="1"/>
</dbReference>
<keyword evidence="4" id="KW-0411">Iron-sulfur</keyword>
<evidence type="ECO:0000256" key="3">
    <source>
        <dbReference type="ARBA" id="ARBA00023004"/>
    </source>
</evidence>
<evidence type="ECO:0008006" key="7">
    <source>
        <dbReference type="Google" id="ProtNLM"/>
    </source>
</evidence>
<keyword evidence="6" id="KW-1185">Reference proteome</keyword>
<dbReference type="GO" id="GO:0009055">
    <property type="term" value="F:electron transfer activity"/>
    <property type="evidence" value="ECO:0007669"/>
    <property type="project" value="TreeGrafter"/>
</dbReference>
<dbReference type="Proteomes" id="UP000593561">
    <property type="component" value="Unassembled WGS sequence"/>
</dbReference>
<keyword evidence="1" id="KW-0001">2Fe-2S</keyword>
<sequence length="64" mass="7184">MEHYNKLEEPSDEENDMLDLAFGLTETSRLGCQIIARHELDGIRLAIPAATRNFAVDGYVAKPH</sequence>
<proteinExistence type="predicted"/>
<evidence type="ECO:0000256" key="1">
    <source>
        <dbReference type="ARBA" id="ARBA00022714"/>
    </source>
</evidence>
<organism evidence="5 6">
    <name type="scientific">Gossypium davidsonii</name>
    <name type="common">Davidson's cotton</name>
    <name type="synonym">Gossypium klotzschianum subsp. davidsonii</name>
    <dbReference type="NCBI Taxonomy" id="34287"/>
    <lineage>
        <taxon>Eukaryota</taxon>
        <taxon>Viridiplantae</taxon>
        <taxon>Streptophyta</taxon>
        <taxon>Embryophyta</taxon>
        <taxon>Tracheophyta</taxon>
        <taxon>Spermatophyta</taxon>
        <taxon>Magnoliopsida</taxon>
        <taxon>eudicotyledons</taxon>
        <taxon>Gunneridae</taxon>
        <taxon>Pentapetalae</taxon>
        <taxon>rosids</taxon>
        <taxon>malvids</taxon>
        <taxon>Malvales</taxon>
        <taxon>Malvaceae</taxon>
        <taxon>Malvoideae</taxon>
        <taxon>Gossypium</taxon>
    </lineage>
</organism>
<evidence type="ECO:0000256" key="2">
    <source>
        <dbReference type="ARBA" id="ARBA00022723"/>
    </source>
</evidence>
<dbReference type="InterPro" id="IPR012675">
    <property type="entry name" value="Beta-grasp_dom_sf"/>
</dbReference>
<dbReference type="Gene3D" id="3.10.20.30">
    <property type="match status" value="1"/>
</dbReference>
<protein>
    <recommendedName>
        <fullName evidence="7">2Fe-2S ferredoxin-type domain-containing protein</fullName>
    </recommendedName>
</protein>
<gene>
    <name evidence="5" type="ORF">Godav_007875</name>
</gene>
<dbReference type="AlphaFoldDB" id="A0A7J8S901"/>
<dbReference type="InterPro" id="IPR001055">
    <property type="entry name" value="Adrenodoxin-like"/>
</dbReference>